<evidence type="ECO:0000313" key="2">
    <source>
        <dbReference type="EMBL" id="CAF1062707.1"/>
    </source>
</evidence>
<dbReference type="InterPro" id="IPR000182">
    <property type="entry name" value="GNAT_dom"/>
</dbReference>
<dbReference type="Gene3D" id="3.40.630.30">
    <property type="match status" value="1"/>
</dbReference>
<proteinExistence type="predicted"/>
<dbReference type="Proteomes" id="UP000677228">
    <property type="component" value="Unassembled WGS sequence"/>
</dbReference>
<dbReference type="EMBL" id="CAJOBA010008419">
    <property type="protein sequence ID" value="CAF3828069.1"/>
    <property type="molecule type" value="Genomic_DNA"/>
</dbReference>
<evidence type="ECO:0000259" key="1">
    <source>
        <dbReference type="PROSITE" id="PS51186"/>
    </source>
</evidence>
<organism evidence="3 4">
    <name type="scientific">Didymodactylos carnosus</name>
    <dbReference type="NCBI Taxonomy" id="1234261"/>
    <lineage>
        <taxon>Eukaryota</taxon>
        <taxon>Metazoa</taxon>
        <taxon>Spiralia</taxon>
        <taxon>Gnathifera</taxon>
        <taxon>Rotifera</taxon>
        <taxon>Eurotatoria</taxon>
        <taxon>Bdelloidea</taxon>
        <taxon>Philodinida</taxon>
        <taxon>Philodinidae</taxon>
        <taxon>Didymodactylos</taxon>
    </lineage>
</organism>
<comment type="caution">
    <text evidence="3">The sequence shown here is derived from an EMBL/GenBank/DDBJ whole genome shotgun (WGS) entry which is preliminary data.</text>
</comment>
<evidence type="ECO:0000313" key="4">
    <source>
        <dbReference type="Proteomes" id="UP000682733"/>
    </source>
</evidence>
<dbReference type="Pfam" id="PF00583">
    <property type="entry name" value="Acetyltransf_1"/>
    <property type="match status" value="1"/>
</dbReference>
<evidence type="ECO:0000313" key="3">
    <source>
        <dbReference type="EMBL" id="CAF3828069.1"/>
    </source>
</evidence>
<feature type="domain" description="N-acetyltransferase" evidence="1">
    <location>
        <begin position="18"/>
        <end position="172"/>
    </location>
</feature>
<accession>A0A8S2JYV0</accession>
<dbReference type="AlphaFoldDB" id="A0A8S2JYV0"/>
<dbReference type="Proteomes" id="UP000682733">
    <property type="component" value="Unassembled WGS sequence"/>
</dbReference>
<dbReference type="InterPro" id="IPR016181">
    <property type="entry name" value="Acyl_CoA_acyltransferase"/>
</dbReference>
<dbReference type="GO" id="GO:0016747">
    <property type="term" value="F:acyltransferase activity, transferring groups other than amino-acyl groups"/>
    <property type="evidence" value="ECO:0007669"/>
    <property type="project" value="InterPro"/>
</dbReference>
<protein>
    <recommendedName>
        <fullName evidence="1">N-acetyltransferase domain-containing protein</fullName>
    </recommendedName>
</protein>
<dbReference type="SUPFAM" id="SSF55729">
    <property type="entry name" value="Acyl-CoA N-acyltransferases (Nat)"/>
    <property type="match status" value="1"/>
</dbReference>
<dbReference type="CDD" id="cd04301">
    <property type="entry name" value="NAT_SF"/>
    <property type="match status" value="1"/>
</dbReference>
<dbReference type="PROSITE" id="PS51186">
    <property type="entry name" value="GNAT"/>
    <property type="match status" value="1"/>
</dbReference>
<sequence>MSNNNELLVSKYSFHFLADKPEYIEMAKIFYYEWQDTYHSFGLYNLQDFIKDMKDTHACNNYQLPILMIALDNNKNLVATTGLEICDVPKGSPYYNTTPWISSVYTKQEYRRQGVATFMINRILEFSKQRNYSQVWLWTKNATGLYEKLGFHLVEKIKHVQMDVTTMRIDFDTSVY</sequence>
<gene>
    <name evidence="2" type="ORF">OVA965_LOCUS17497</name>
    <name evidence="3" type="ORF">TMI583_LOCUS17508</name>
</gene>
<reference evidence="3" key="1">
    <citation type="submission" date="2021-02" db="EMBL/GenBank/DDBJ databases">
        <authorList>
            <person name="Nowell W R."/>
        </authorList>
    </citation>
    <scope>NUCLEOTIDE SEQUENCE</scope>
</reference>
<dbReference type="EMBL" id="CAJNOK010008404">
    <property type="protein sequence ID" value="CAF1062707.1"/>
    <property type="molecule type" value="Genomic_DNA"/>
</dbReference>
<name>A0A8S2JYV0_9BILA</name>